<dbReference type="PANTHER" id="PTHR46890:SF48">
    <property type="entry name" value="RNA-DIRECTED DNA POLYMERASE"/>
    <property type="match status" value="1"/>
</dbReference>
<comment type="caution">
    <text evidence="1">The sequence shown here is derived from an EMBL/GenBank/DDBJ whole genome shotgun (WGS) entry which is preliminary data.</text>
</comment>
<dbReference type="InterPro" id="IPR052343">
    <property type="entry name" value="Retrotransposon-Effector_Assoc"/>
</dbReference>
<evidence type="ECO:0000313" key="1">
    <source>
        <dbReference type="EMBL" id="KAH0776185.1"/>
    </source>
</evidence>
<organism evidence="1 2">
    <name type="scientific">Solanum tuberosum</name>
    <name type="common">Potato</name>
    <dbReference type="NCBI Taxonomy" id="4113"/>
    <lineage>
        <taxon>Eukaryota</taxon>
        <taxon>Viridiplantae</taxon>
        <taxon>Streptophyta</taxon>
        <taxon>Embryophyta</taxon>
        <taxon>Tracheophyta</taxon>
        <taxon>Spermatophyta</taxon>
        <taxon>Magnoliopsida</taxon>
        <taxon>eudicotyledons</taxon>
        <taxon>Gunneridae</taxon>
        <taxon>Pentapetalae</taxon>
        <taxon>asterids</taxon>
        <taxon>lamiids</taxon>
        <taxon>Solanales</taxon>
        <taxon>Solanaceae</taxon>
        <taxon>Solanoideae</taxon>
        <taxon>Solaneae</taxon>
        <taxon>Solanum</taxon>
    </lineage>
</organism>
<dbReference type="Proteomes" id="UP000826656">
    <property type="component" value="Unassembled WGS sequence"/>
</dbReference>
<gene>
    <name evidence="1" type="ORF">KY290_007596</name>
</gene>
<accession>A0ABQ7W626</accession>
<name>A0ABQ7W626_SOLTU</name>
<dbReference type="PANTHER" id="PTHR46890">
    <property type="entry name" value="NON-LTR RETROLELEMENT REVERSE TRANSCRIPTASE-LIKE PROTEIN-RELATED"/>
    <property type="match status" value="1"/>
</dbReference>
<proteinExistence type="predicted"/>
<evidence type="ECO:0000313" key="2">
    <source>
        <dbReference type="Proteomes" id="UP000826656"/>
    </source>
</evidence>
<reference evidence="1 2" key="1">
    <citation type="journal article" date="2021" name="bioRxiv">
        <title>Chromosome-scale and haplotype-resolved genome assembly of a tetraploid potato cultivar.</title>
        <authorList>
            <person name="Sun H."/>
            <person name="Jiao W.-B."/>
            <person name="Krause K."/>
            <person name="Campoy J.A."/>
            <person name="Goel M."/>
            <person name="Folz-Donahue K."/>
            <person name="Kukat C."/>
            <person name="Huettel B."/>
            <person name="Schneeberger K."/>
        </authorList>
    </citation>
    <scope>NUCLEOTIDE SEQUENCE [LARGE SCALE GENOMIC DNA]</scope>
    <source>
        <strain evidence="1">SolTubOtavaFocal</strain>
        <tissue evidence="1">Leaves</tissue>
    </source>
</reference>
<keyword evidence="2" id="KW-1185">Reference proteome</keyword>
<dbReference type="EMBL" id="JAIVGD010000003">
    <property type="protein sequence ID" value="KAH0776185.1"/>
    <property type="molecule type" value="Genomic_DNA"/>
</dbReference>
<sequence>MGSSVVEIPCLNIEVAKDGYCLTRDQQLALVQEVTRDEINRAVQDMPNYKSPGTDGFPVEFFKANWSIVGEEVIQVVTQFIESVIVGVYAPTVITARLKKVVDKLGGESQTAFISGRSILDNVIVVHELVKGYSQKGLSPRCLIKTDIRNAYDSLECNLLKIC</sequence>
<evidence type="ECO:0008006" key="3">
    <source>
        <dbReference type="Google" id="ProtNLM"/>
    </source>
</evidence>
<protein>
    <recommendedName>
        <fullName evidence="3">Reverse transcriptase domain-containing protein</fullName>
    </recommendedName>
</protein>